<evidence type="ECO:0000313" key="1">
    <source>
        <dbReference type="EMBL" id="KAK2955108.1"/>
    </source>
</evidence>
<accession>A0ABQ9XUF0</accession>
<keyword evidence="2" id="KW-1185">Reference proteome</keyword>
<dbReference type="Proteomes" id="UP001281761">
    <property type="component" value="Unassembled WGS sequence"/>
</dbReference>
<sequence>MTDRREPADAFLGRLASVQDESLTDFIQSIVVLISTPSQPIIKASMKMLDSLFATSSKKLRLALVEADLIPRLFITLNVQSISFAETVSIHVHLLKMLRQ</sequence>
<comment type="caution">
    <text evidence="1">The sequence shown here is derived from an EMBL/GenBank/DDBJ whole genome shotgun (WGS) entry which is preliminary data.</text>
</comment>
<protein>
    <recommendedName>
        <fullName evidence="3">Symplekin/Pta1 N-terminal domain-containing protein</fullName>
    </recommendedName>
</protein>
<organism evidence="1 2">
    <name type="scientific">Blattamonas nauphoetae</name>
    <dbReference type="NCBI Taxonomy" id="2049346"/>
    <lineage>
        <taxon>Eukaryota</taxon>
        <taxon>Metamonada</taxon>
        <taxon>Preaxostyla</taxon>
        <taxon>Oxymonadida</taxon>
        <taxon>Blattamonas</taxon>
    </lineage>
</organism>
<dbReference type="EMBL" id="JARBJD010000070">
    <property type="protein sequence ID" value="KAK2955108.1"/>
    <property type="molecule type" value="Genomic_DNA"/>
</dbReference>
<name>A0ABQ9XUF0_9EUKA</name>
<dbReference type="InterPro" id="IPR016024">
    <property type="entry name" value="ARM-type_fold"/>
</dbReference>
<proteinExistence type="predicted"/>
<gene>
    <name evidence="1" type="ORF">BLNAU_9837</name>
</gene>
<reference evidence="1 2" key="1">
    <citation type="journal article" date="2022" name="bioRxiv">
        <title>Genomics of Preaxostyla Flagellates Illuminates Evolutionary Transitions and the Path Towards Mitochondrial Loss.</title>
        <authorList>
            <person name="Novak L.V.F."/>
            <person name="Treitli S.C."/>
            <person name="Pyrih J."/>
            <person name="Halakuc P."/>
            <person name="Pipaliya S.V."/>
            <person name="Vacek V."/>
            <person name="Brzon O."/>
            <person name="Soukal P."/>
            <person name="Eme L."/>
            <person name="Dacks J.B."/>
            <person name="Karnkowska A."/>
            <person name="Elias M."/>
            <person name="Hampl V."/>
        </authorList>
    </citation>
    <scope>NUCLEOTIDE SEQUENCE [LARGE SCALE GENOMIC DNA]</scope>
    <source>
        <strain evidence="1">NAU3</strain>
        <tissue evidence="1">Gut</tissue>
    </source>
</reference>
<dbReference type="SUPFAM" id="SSF48371">
    <property type="entry name" value="ARM repeat"/>
    <property type="match status" value="1"/>
</dbReference>
<evidence type="ECO:0000313" key="2">
    <source>
        <dbReference type="Proteomes" id="UP001281761"/>
    </source>
</evidence>
<evidence type="ECO:0008006" key="3">
    <source>
        <dbReference type="Google" id="ProtNLM"/>
    </source>
</evidence>